<dbReference type="EMBL" id="NBAG03000050">
    <property type="protein sequence ID" value="PNI93524.1"/>
    <property type="molecule type" value="Genomic_DNA"/>
</dbReference>
<dbReference type="PANTHER" id="PTHR14652:SF2">
    <property type="entry name" value="TYPE 2 DNA TOPOISOMERASE 6 SUBUNIT B-LIKE"/>
    <property type="match status" value="1"/>
</dbReference>
<gene>
    <name evidence="1" type="ORF">CK820_G0033852</name>
</gene>
<dbReference type="InterPro" id="IPR028040">
    <property type="entry name" value="TopoVIB-like"/>
</dbReference>
<dbReference type="Pfam" id="PF15091">
    <property type="entry name" value="DUF4554"/>
    <property type="match status" value="1"/>
</dbReference>
<dbReference type="PANTHER" id="PTHR14652">
    <property type="entry name" value="TYPE 2 DNA TOPOISOMERASE 6 SUBUNIT B-LIKE"/>
    <property type="match status" value="1"/>
</dbReference>
<comment type="caution">
    <text evidence="1">The sequence shown here is derived from an EMBL/GenBank/DDBJ whole genome shotgun (WGS) entry which is preliminary data.</text>
</comment>
<organism evidence="1 2">
    <name type="scientific">Pan troglodytes</name>
    <name type="common">Chimpanzee</name>
    <dbReference type="NCBI Taxonomy" id="9598"/>
    <lineage>
        <taxon>Eukaryota</taxon>
        <taxon>Metazoa</taxon>
        <taxon>Chordata</taxon>
        <taxon>Craniata</taxon>
        <taxon>Vertebrata</taxon>
        <taxon>Euteleostomi</taxon>
        <taxon>Mammalia</taxon>
        <taxon>Eutheria</taxon>
        <taxon>Euarchontoglires</taxon>
        <taxon>Primates</taxon>
        <taxon>Haplorrhini</taxon>
        <taxon>Catarrhini</taxon>
        <taxon>Hominidae</taxon>
        <taxon>Pan</taxon>
    </lineage>
</organism>
<name>A0A2J8QB79_PANTR</name>
<sequence length="67" mass="7586">MVLKKFLKEIQSILPGISAKLTWTSEEGSYSQDMTGVTPFQMIFEVRFHFSVKVNGILSTEIFGVEN</sequence>
<feature type="non-terminal residue" evidence="1">
    <location>
        <position position="67"/>
    </location>
</feature>
<dbReference type="AlphaFoldDB" id="A0A2J8QB79"/>
<reference evidence="1 2" key="1">
    <citation type="submission" date="2017-12" db="EMBL/GenBank/DDBJ databases">
        <title>High-resolution comparative analysis of great ape genomes.</title>
        <authorList>
            <person name="Pollen A."/>
            <person name="Hastie A."/>
            <person name="Hormozdiari F."/>
            <person name="Dougherty M."/>
            <person name="Liu R."/>
            <person name="Chaisson M."/>
            <person name="Hoppe E."/>
            <person name="Hill C."/>
            <person name="Pang A."/>
            <person name="Hillier L."/>
            <person name="Baker C."/>
            <person name="Armstrong J."/>
            <person name="Shendure J."/>
            <person name="Paten B."/>
            <person name="Wilson R."/>
            <person name="Chao H."/>
            <person name="Schneider V."/>
            <person name="Ventura M."/>
            <person name="Kronenberg Z."/>
            <person name="Murali S."/>
            <person name="Gordon D."/>
            <person name="Cantsilieris S."/>
            <person name="Munson K."/>
            <person name="Nelson B."/>
            <person name="Raja A."/>
            <person name="Underwood J."/>
            <person name="Diekhans M."/>
            <person name="Fiddes I."/>
            <person name="Haussler D."/>
            <person name="Eichler E."/>
        </authorList>
    </citation>
    <scope>NUCLEOTIDE SEQUENCE [LARGE SCALE GENOMIC DNA]</scope>
    <source>
        <strain evidence="1">Yerkes chimp pedigree #C0471</strain>
    </source>
</reference>
<dbReference type="Proteomes" id="UP000236370">
    <property type="component" value="Unassembled WGS sequence"/>
</dbReference>
<protein>
    <submittedName>
        <fullName evidence="1">C11orf80 isoform 18</fullName>
    </submittedName>
</protein>
<proteinExistence type="predicted"/>
<dbReference type="GO" id="GO:0042138">
    <property type="term" value="P:meiotic DNA double-strand break formation"/>
    <property type="evidence" value="ECO:0007669"/>
    <property type="project" value="InterPro"/>
</dbReference>
<evidence type="ECO:0000313" key="2">
    <source>
        <dbReference type="Proteomes" id="UP000236370"/>
    </source>
</evidence>
<accession>A0A2J8QB79</accession>
<evidence type="ECO:0000313" key="1">
    <source>
        <dbReference type="EMBL" id="PNI93524.1"/>
    </source>
</evidence>